<evidence type="ECO:0000313" key="2">
    <source>
        <dbReference type="EMBL" id="RVW62987.1"/>
    </source>
</evidence>
<gene>
    <name evidence="2" type="ORF">CK203_059299</name>
</gene>
<organism evidence="2 3">
    <name type="scientific">Vitis vinifera</name>
    <name type="common">Grape</name>
    <dbReference type="NCBI Taxonomy" id="29760"/>
    <lineage>
        <taxon>Eukaryota</taxon>
        <taxon>Viridiplantae</taxon>
        <taxon>Streptophyta</taxon>
        <taxon>Embryophyta</taxon>
        <taxon>Tracheophyta</taxon>
        <taxon>Spermatophyta</taxon>
        <taxon>Magnoliopsida</taxon>
        <taxon>eudicotyledons</taxon>
        <taxon>Gunneridae</taxon>
        <taxon>Pentapetalae</taxon>
        <taxon>rosids</taxon>
        <taxon>Vitales</taxon>
        <taxon>Vitaceae</taxon>
        <taxon>Viteae</taxon>
        <taxon>Vitis</taxon>
    </lineage>
</organism>
<sequence>MDQELGDQNFDLEKKSENSFAVGDYDSYWEQIRRLDKKAEFQQLVRRMKQLEDEREIIRQDNGGKKN</sequence>
<dbReference type="Proteomes" id="UP000288805">
    <property type="component" value="Unassembled WGS sequence"/>
</dbReference>
<protein>
    <submittedName>
        <fullName evidence="2">Uncharacterized protein</fullName>
    </submittedName>
</protein>
<keyword evidence="1" id="KW-0175">Coiled coil</keyword>
<dbReference type="EMBL" id="QGNW01000753">
    <property type="protein sequence ID" value="RVW62987.1"/>
    <property type="molecule type" value="Genomic_DNA"/>
</dbReference>
<comment type="caution">
    <text evidence="2">The sequence shown here is derived from an EMBL/GenBank/DDBJ whole genome shotgun (WGS) entry which is preliminary data.</text>
</comment>
<feature type="coiled-coil region" evidence="1">
    <location>
        <begin position="34"/>
        <end position="61"/>
    </location>
</feature>
<dbReference type="AlphaFoldDB" id="A0A438FSQ9"/>
<proteinExistence type="predicted"/>
<accession>A0A438FSQ9</accession>
<evidence type="ECO:0000256" key="1">
    <source>
        <dbReference type="SAM" id="Coils"/>
    </source>
</evidence>
<reference evidence="2 3" key="1">
    <citation type="journal article" date="2018" name="PLoS Genet.">
        <title>Population sequencing reveals clonal diversity and ancestral inbreeding in the grapevine cultivar Chardonnay.</title>
        <authorList>
            <person name="Roach M.J."/>
            <person name="Johnson D.L."/>
            <person name="Bohlmann J."/>
            <person name="van Vuuren H.J."/>
            <person name="Jones S.J."/>
            <person name="Pretorius I.S."/>
            <person name="Schmidt S.A."/>
            <person name="Borneman A.R."/>
        </authorList>
    </citation>
    <scope>NUCLEOTIDE SEQUENCE [LARGE SCALE GENOMIC DNA]</scope>
    <source>
        <strain evidence="3">cv. Chardonnay</strain>
        <tissue evidence="2">Leaf</tissue>
    </source>
</reference>
<evidence type="ECO:0000313" key="3">
    <source>
        <dbReference type="Proteomes" id="UP000288805"/>
    </source>
</evidence>
<name>A0A438FSQ9_VITVI</name>